<dbReference type="EnsemblMetazoa" id="ASIC015732-RA">
    <property type="protein sequence ID" value="ASIC015732-PA"/>
    <property type="gene ID" value="ASIC015732"/>
</dbReference>
<reference evidence="2 4" key="1">
    <citation type="journal article" date="2014" name="BMC Genomics">
        <title>Genome sequence of Anopheles sinensis provides insight into genetics basis of mosquito competence for malaria parasites.</title>
        <authorList>
            <person name="Zhou D."/>
            <person name="Zhang D."/>
            <person name="Ding G."/>
            <person name="Shi L."/>
            <person name="Hou Q."/>
            <person name="Ye Y."/>
            <person name="Xu Y."/>
            <person name="Zhou H."/>
            <person name="Xiong C."/>
            <person name="Li S."/>
            <person name="Yu J."/>
            <person name="Hong S."/>
            <person name="Yu X."/>
            <person name="Zou P."/>
            <person name="Chen C."/>
            <person name="Chang X."/>
            <person name="Wang W."/>
            <person name="Lv Y."/>
            <person name="Sun Y."/>
            <person name="Ma L."/>
            <person name="Shen B."/>
            <person name="Zhu C."/>
        </authorList>
    </citation>
    <scope>NUCLEOTIDE SEQUENCE [LARGE SCALE GENOMIC DNA]</scope>
</reference>
<dbReference type="EMBL" id="ATLV01022455">
    <property type="status" value="NOT_ANNOTATED_CDS"/>
    <property type="molecule type" value="Genomic_DNA"/>
</dbReference>
<organism evidence="2">
    <name type="scientific">Anopheles sinensis</name>
    <name type="common">Mosquito</name>
    <dbReference type="NCBI Taxonomy" id="74873"/>
    <lineage>
        <taxon>Eukaryota</taxon>
        <taxon>Metazoa</taxon>
        <taxon>Ecdysozoa</taxon>
        <taxon>Arthropoda</taxon>
        <taxon>Hexapoda</taxon>
        <taxon>Insecta</taxon>
        <taxon>Pterygota</taxon>
        <taxon>Neoptera</taxon>
        <taxon>Endopterygota</taxon>
        <taxon>Diptera</taxon>
        <taxon>Nematocera</taxon>
        <taxon>Culicoidea</taxon>
        <taxon>Culicidae</taxon>
        <taxon>Anophelinae</taxon>
        <taxon>Anopheles</taxon>
    </lineage>
</organism>
<keyword evidence="4" id="KW-1185">Reference proteome</keyword>
<feature type="compositionally biased region" description="Low complexity" evidence="1">
    <location>
        <begin position="101"/>
        <end position="111"/>
    </location>
</feature>
<protein>
    <submittedName>
        <fullName evidence="2 3">Uncharacterized protein</fullName>
    </submittedName>
</protein>
<sequence>MTPLFGRVDFALNFLPKYFVFNKFITKSCHQPFILSELVSIYLALETLPLAASIEPPVLVSRSVSAKNGFIVKQHGKPVPLLRIYGRGQGSKDHLPSTVMSSSSSSSPLAS</sequence>
<proteinExistence type="predicted"/>
<accession>A0A084WBU2</accession>
<evidence type="ECO:0000256" key="1">
    <source>
        <dbReference type="SAM" id="MobiDB-lite"/>
    </source>
</evidence>
<evidence type="ECO:0000313" key="3">
    <source>
        <dbReference type="EnsemblMetazoa" id="ASIC015732-PA"/>
    </source>
</evidence>
<gene>
    <name evidence="2" type="ORF">ZHAS_00015732</name>
</gene>
<dbReference type="EMBL" id="KE525332">
    <property type="protein sequence ID" value="KFB47686.1"/>
    <property type="molecule type" value="Genomic_DNA"/>
</dbReference>
<reference evidence="3" key="2">
    <citation type="submission" date="2020-05" db="UniProtKB">
        <authorList>
            <consortium name="EnsemblMetazoa"/>
        </authorList>
    </citation>
    <scope>IDENTIFICATION</scope>
</reference>
<dbReference type="Proteomes" id="UP000030765">
    <property type="component" value="Unassembled WGS sequence"/>
</dbReference>
<name>A0A084WBU2_ANOSI</name>
<evidence type="ECO:0000313" key="2">
    <source>
        <dbReference type="EMBL" id="KFB47686.1"/>
    </source>
</evidence>
<feature type="region of interest" description="Disordered" evidence="1">
    <location>
        <begin position="85"/>
        <end position="111"/>
    </location>
</feature>
<dbReference type="AlphaFoldDB" id="A0A084WBU2"/>
<dbReference type="VEuPathDB" id="VectorBase:ASIC015732"/>
<evidence type="ECO:0000313" key="4">
    <source>
        <dbReference type="Proteomes" id="UP000030765"/>
    </source>
</evidence>